<dbReference type="InterPro" id="IPR018946">
    <property type="entry name" value="PhoD-like_MPP"/>
</dbReference>
<accession>A0A9P6QH92</accession>
<dbReference type="InterPro" id="IPR043904">
    <property type="entry name" value="PhoD_2-like"/>
</dbReference>
<dbReference type="PANTHER" id="PTHR46689:SF1">
    <property type="entry name" value="PHOD-LIKE PHOSPHATASE DOMAIN-CONTAINING PROTEIN"/>
    <property type="match status" value="1"/>
</dbReference>
<organism evidence="3 4">
    <name type="scientific">Actinomortierella ambigua</name>
    <dbReference type="NCBI Taxonomy" id="1343610"/>
    <lineage>
        <taxon>Eukaryota</taxon>
        <taxon>Fungi</taxon>
        <taxon>Fungi incertae sedis</taxon>
        <taxon>Mucoromycota</taxon>
        <taxon>Mortierellomycotina</taxon>
        <taxon>Mortierellomycetes</taxon>
        <taxon>Mortierellales</taxon>
        <taxon>Mortierellaceae</taxon>
        <taxon>Actinomortierella</taxon>
    </lineage>
</organism>
<dbReference type="Pfam" id="PF19050">
    <property type="entry name" value="PhoD_2"/>
    <property type="match status" value="2"/>
</dbReference>
<keyword evidence="4" id="KW-1185">Reference proteome</keyword>
<name>A0A9P6QH92_9FUNG</name>
<dbReference type="OrthoDB" id="9999821at2759"/>
<dbReference type="InterPro" id="IPR038607">
    <property type="entry name" value="PhoD-like_sf"/>
</dbReference>
<dbReference type="Proteomes" id="UP000807716">
    <property type="component" value="Unassembled WGS sequence"/>
</dbReference>
<dbReference type="Gene3D" id="3.60.21.70">
    <property type="entry name" value="PhoD-like phosphatase"/>
    <property type="match status" value="1"/>
</dbReference>
<evidence type="ECO:0000256" key="1">
    <source>
        <dbReference type="SAM" id="MobiDB-lite"/>
    </source>
</evidence>
<reference evidence="3" key="1">
    <citation type="journal article" date="2020" name="Fungal Divers.">
        <title>Resolving the Mortierellaceae phylogeny through synthesis of multi-gene phylogenetics and phylogenomics.</title>
        <authorList>
            <person name="Vandepol N."/>
            <person name="Liber J."/>
            <person name="Desiro A."/>
            <person name="Na H."/>
            <person name="Kennedy M."/>
            <person name="Barry K."/>
            <person name="Grigoriev I.V."/>
            <person name="Miller A.N."/>
            <person name="O'Donnell K."/>
            <person name="Stajich J.E."/>
            <person name="Bonito G."/>
        </authorList>
    </citation>
    <scope>NUCLEOTIDE SEQUENCE</scope>
    <source>
        <strain evidence="3">BC1065</strain>
    </source>
</reference>
<proteinExistence type="predicted"/>
<feature type="compositionally biased region" description="Pro residues" evidence="1">
    <location>
        <begin position="1"/>
        <end position="14"/>
    </location>
</feature>
<evidence type="ECO:0000313" key="3">
    <source>
        <dbReference type="EMBL" id="KAG0267868.1"/>
    </source>
</evidence>
<dbReference type="EMBL" id="JAAAJB010000066">
    <property type="protein sequence ID" value="KAG0267868.1"/>
    <property type="molecule type" value="Genomic_DNA"/>
</dbReference>
<feature type="region of interest" description="Disordered" evidence="1">
    <location>
        <begin position="1"/>
        <end position="90"/>
    </location>
</feature>
<evidence type="ECO:0000259" key="2">
    <source>
        <dbReference type="Pfam" id="PF19050"/>
    </source>
</evidence>
<feature type="region of interest" description="Disordered" evidence="1">
    <location>
        <begin position="731"/>
        <end position="754"/>
    </location>
</feature>
<feature type="domain" description="PhoD-like phosphatase" evidence="2">
    <location>
        <begin position="574"/>
        <end position="708"/>
    </location>
</feature>
<feature type="domain" description="PhoD-like phosphatase" evidence="2">
    <location>
        <begin position="289"/>
        <end position="573"/>
    </location>
</feature>
<dbReference type="GO" id="GO:0016020">
    <property type="term" value="C:membrane"/>
    <property type="evidence" value="ECO:0007669"/>
    <property type="project" value="TreeGrafter"/>
</dbReference>
<feature type="compositionally biased region" description="Pro residues" evidence="1">
    <location>
        <begin position="57"/>
        <end position="90"/>
    </location>
</feature>
<dbReference type="AlphaFoldDB" id="A0A9P6QH92"/>
<feature type="compositionally biased region" description="Low complexity" evidence="1">
    <location>
        <begin position="36"/>
        <end position="47"/>
    </location>
</feature>
<sequence length="754" mass="81090">MYNPPNPPPPPPGQNPYGGGGGYPPTNPSAPYHAYPVSSGSFGPGSPATAYPTHSPSFPPAPGAPMYAPPPGMPAPPAPQPPAGYPAPPGSPYPASSAYPGAPPASGPAPMYAPPASVTAQNYPAPASPAISAGPPGSAYPYPATHAPYGAPPPSPYGTAAPGGGGYGAPPGAAAPMYAPPPGMATGYPGQHAVGGLVGAGLGSGSFQCGPLLRYQNLDLRSGSWLGSVLMVSTPSVVDQGAPVLTWSDGGQQHQQSQQKVTGQAIDGYQQSIFWRFSLAIPQDPHVTKRITYSINGGPQYWFFIPGRSESFRWMFYSCNGFSLATDSVAFGGPNPLWDDFLAKHTQRPFHVMIGGGDQLYCDALLNEPILQDWLRIADVDERERVQCRPEWAQCIERYYFNRYCSWFSQGTYGKALAAIPTVNMWDDHDTIDGYGSYRHSTQASPVMRTIGAVSRRFYLLFQHHTTPALAPHHGFFSSGVGENILTSLGPSTSALVLDCRSERTKNMICSASTYDLAFAKLYNEIPVGTRHLLVVLGVPIAYPRLVFMENLMGSIGSALGAVTGAKKVVNRLNGEPELLDDMIDHWTASQHKQERNKFIVRLQHFAADRNIRVTFVSGDVHCAGVGRFTARTEPQEHDPHLMYQLISSAIVNEPPPAGVIRLLHFQDKVHELDGRVKTYEDMFPLFKTDVDGKALELDRLMPRRNYSQGEFNPQTGGIDITLFVENVRGGPEGTPGGDRGTKPYSIHVPRLGN</sequence>
<dbReference type="PANTHER" id="PTHR46689">
    <property type="entry name" value="MEMBRANE PROTEIN, PUTATIVE-RELATED"/>
    <property type="match status" value="1"/>
</dbReference>
<evidence type="ECO:0000313" key="4">
    <source>
        <dbReference type="Proteomes" id="UP000807716"/>
    </source>
</evidence>
<dbReference type="CDD" id="cd07389">
    <property type="entry name" value="MPP_PhoD"/>
    <property type="match status" value="1"/>
</dbReference>
<comment type="caution">
    <text evidence="3">The sequence shown here is derived from an EMBL/GenBank/DDBJ whole genome shotgun (WGS) entry which is preliminary data.</text>
</comment>
<gene>
    <name evidence="3" type="ORF">DFQ27_008048</name>
</gene>
<protein>
    <recommendedName>
        <fullName evidence="2">PhoD-like phosphatase domain-containing protein</fullName>
    </recommendedName>
</protein>